<dbReference type="GO" id="GO:0016788">
    <property type="term" value="F:hydrolase activity, acting on ester bonds"/>
    <property type="evidence" value="ECO:0007669"/>
    <property type="project" value="InterPro"/>
</dbReference>
<feature type="transmembrane region" description="Helical" evidence="2">
    <location>
        <begin position="6"/>
        <end position="24"/>
    </location>
</feature>
<dbReference type="PANTHER" id="PTHR36984">
    <property type="entry name" value="CRISPR-ASSOCIATED ENDORIBONUCLEASE CAS6 1"/>
    <property type="match status" value="1"/>
</dbReference>
<evidence type="ECO:0000313" key="4">
    <source>
        <dbReference type="EMBL" id="OTP17366.1"/>
    </source>
</evidence>
<keyword evidence="2" id="KW-0812">Transmembrane</keyword>
<keyword evidence="1" id="KW-0051">Antiviral defense</keyword>
<organism evidence="4">
    <name type="scientific">Candidatus Enterococcus clewellii</name>
    <dbReference type="NCBI Taxonomy" id="1834193"/>
    <lineage>
        <taxon>Bacteria</taxon>
        <taxon>Bacillati</taxon>
        <taxon>Bacillota</taxon>
        <taxon>Bacilli</taxon>
        <taxon>Lactobacillales</taxon>
        <taxon>Enterococcaceae</taxon>
        <taxon>Enterococcus</taxon>
    </lineage>
</organism>
<proteinExistence type="predicted"/>
<dbReference type="GO" id="GO:0051607">
    <property type="term" value="P:defense response to virus"/>
    <property type="evidence" value="ECO:0007669"/>
    <property type="project" value="UniProtKB-KW"/>
</dbReference>
<gene>
    <name evidence="4" type="ORF">A5888_001504</name>
</gene>
<comment type="caution">
    <text evidence="4">The sequence shown here is derived from an EMBL/GenBank/DDBJ whole genome shotgun (WGS) entry which is preliminary data.</text>
</comment>
<dbReference type="InterPro" id="IPR045747">
    <property type="entry name" value="CRISPR-assoc_prot_Cas6_N_sf"/>
</dbReference>
<dbReference type="PANTHER" id="PTHR36984:SF3">
    <property type="entry name" value="CRISPR-ASSOCIATED ENDORIBONUCLEASE CAS6"/>
    <property type="match status" value="1"/>
</dbReference>
<dbReference type="InterPro" id="IPR049435">
    <property type="entry name" value="Cas_Cas6_C"/>
</dbReference>
<accession>A0A242K8T3</accession>
<dbReference type="EMBL" id="NGMM01000002">
    <property type="protein sequence ID" value="OTP17366.1"/>
    <property type="molecule type" value="Genomic_DNA"/>
</dbReference>
<evidence type="ECO:0000259" key="3">
    <source>
        <dbReference type="Pfam" id="PF01881"/>
    </source>
</evidence>
<dbReference type="Gene3D" id="3.30.70.1890">
    <property type="match status" value="1"/>
</dbReference>
<keyword evidence="2" id="KW-0472">Membrane</keyword>
<dbReference type="Pfam" id="PF01881">
    <property type="entry name" value="Cas_Cas6_C"/>
    <property type="match status" value="1"/>
</dbReference>
<dbReference type="NCBIfam" id="TIGR01877">
    <property type="entry name" value="cas_cas6"/>
    <property type="match status" value="1"/>
</dbReference>
<sequence length="271" mass="31288">MFQAQANLLSYLLYLTILYLYTLYSKKGGDILRFKIVCDVSDQVVPLDYRRKILSMIKKGLESTDKEKYQELYESNKFKEFTFSAYFGQAVFQKNVIQLKDNKLILNISTANTELAFYLYNCLTSLRFKKLDWGNGLSVKIQSVSRVPQQSIIEDCAILKTLSPIVVRDHNKETNKDWFYSFEAPEFLEILKRNMVSSLVPILGDYIRYDIEELKLEPINMKKTVARFYDRQVECSLGRFSLSGKPHLLNYLAQSGIGSLTGSGFGMCELQ</sequence>
<keyword evidence="2" id="KW-1133">Transmembrane helix</keyword>
<feature type="domain" description="CRISPR associated protein Cas6 C-terminal" evidence="3">
    <location>
        <begin position="152"/>
        <end position="270"/>
    </location>
</feature>
<evidence type="ECO:0000256" key="1">
    <source>
        <dbReference type="ARBA" id="ARBA00023118"/>
    </source>
</evidence>
<dbReference type="CDD" id="cd21140">
    <property type="entry name" value="Cas6_I-like"/>
    <property type="match status" value="1"/>
</dbReference>
<dbReference type="Gene3D" id="3.30.70.1900">
    <property type="match status" value="1"/>
</dbReference>
<dbReference type="AlphaFoldDB" id="A0A242K8T3"/>
<reference evidence="4" key="1">
    <citation type="submission" date="2017-05" db="EMBL/GenBank/DDBJ databases">
        <title>The Genome Sequence of Enterococcus sp. 9E7_DIV0242.</title>
        <authorList>
            <consortium name="The Broad Institute Genomics Platform"/>
            <consortium name="The Broad Institute Genomic Center for Infectious Diseases"/>
            <person name="Earl A."/>
            <person name="Manson A."/>
            <person name="Schwartman J."/>
            <person name="Gilmore M."/>
            <person name="Abouelleil A."/>
            <person name="Cao P."/>
            <person name="Chapman S."/>
            <person name="Cusick C."/>
            <person name="Shea T."/>
            <person name="Young S."/>
            <person name="Neafsey D."/>
            <person name="Nusbaum C."/>
            <person name="Birren B."/>
        </authorList>
    </citation>
    <scope>NUCLEOTIDE SEQUENCE [LARGE SCALE GENOMIC DNA]</scope>
    <source>
        <strain evidence="4">9E7_DIV0242</strain>
    </source>
</reference>
<protein>
    <submittedName>
        <fullName evidence="4">CRISPR-associated endoribonuclease cas6</fullName>
    </submittedName>
</protein>
<evidence type="ECO:0000256" key="2">
    <source>
        <dbReference type="SAM" id="Phobius"/>
    </source>
</evidence>
<dbReference type="InterPro" id="IPR010156">
    <property type="entry name" value="CRISPR-assoc_prot_Cas6"/>
</dbReference>
<name>A0A242K8T3_9ENTE</name>